<dbReference type="EMBL" id="PJQY01000762">
    <property type="protein sequence ID" value="PQQ08120.1"/>
    <property type="molecule type" value="Genomic_DNA"/>
</dbReference>
<proteinExistence type="predicted"/>
<evidence type="ECO:0000313" key="1">
    <source>
        <dbReference type="EMBL" id="PQQ08120.1"/>
    </source>
</evidence>
<comment type="caution">
    <text evidence="1">The sequence shown here is derived from an EMBL/GenBank/DDBJ whole genome shotgun (WGS) entry which is preliminary data.</text>
</comment>
<dbReference type="Proteomes" id="UP000250321">
    <property type="component" value="Unassembled WGS sequence"/>
</dbReference>
<evidence type="ECO:0000313" key="2">
    <source>
        <dbReference type="Proteomes" id="UP000250321"/>
    </source>
</evidence>
<keyword evidence="2" id="KW-1185">Reference proteome</keyword>
<name>A0A314YP72_PRUYE</name>
<sequence>MKHISLAPSTKLANITISVGPFRSQALLDGHLHRAVQSTELTAFAISLMLPMATCSGFLAKSLQTCQE</sequence>
<gene>
    <name evidence="1" type="ORF">Pyn_04440</name>
</gene>
<dbReference type="AlphaFoldDB" id="A0A314YP72"/>
<accession>A0A314YP72</accession>
<protein>
    <submittedName>
        <fullName evidence="1">Uncharacterized protein</fullName>
    </submittedName>
</protein>
<reference evidence="1 2" key="1">
    <citation type="submission" date="2018-02" db="EMBL/GenBank/DDBJ databases">
        <title>Draft genome of wild Prunus yedoensis var. nudiflora.</title>
        <authorList>
            <person name="Baek S."/>
            <person name="Kim J.-H."/>
            <person name="Choi K."/>
            <person name="Kim G.-B."/>
            <person name="Cho A."/>
            <person name="Jang H."/>
            <person name="Shin C.-H."/>
            <person name="Yu H.-J."/>
            <person name="Mun J.-H."/>
        </authorList>
    </citation>
    <scope>NUCLEOTIDE SEQUENCE [LARGE SCALE GENOMIC DNA]</scope>
    <source>
        <strain evidence="2">cv. Jeju island</strain>
        <tissue evidence="1">Leaf</tissue>
    </source>
</reference>
<organism evidence="1 2">
    <name type="scientific">Prunus yedoensis var. nudiflora</name>
    <dbReference type="NCBI Taxonomy" id="2094558"/>
    <lineage>
        <taxon>Eukaryota</taxon>
        <taxon>Viridiplantae</taxon>
        <taxon>Streptophyta</taxon>
        <taxon>Embryophyta</taxon>
        <taxon>Tracheophyta</taxon>
        <taxon>Spermatophyta</taxon>
        <taxon>Magnoliopsida</taxon>
        <taxon>eudicotyledons</taxon>
        <taxon>Gunneridae</taxon>
        <taxon>Pentapetalae</taxon>
        <taxon>rosids</taxon>
        <taxon>fabids</taxon>
        <taxon>Rosales</taxon>
        <taxon>Rosaceae</taxon>
        <taxon>Amygdaloideae</taxon>
        <taxon>Amygdaleae</taxon>
        <taxon>Prunus</taxon>
    </lineage>
</organism>